<dbReference type="AlphaFoldDB" id="A0A4R4UFV3"/>
<protein>
    <submittedName>
        <fullName evidence="2">Uncharacterized protein</fullName>
    </submittedName>
</protein>
<keyword evidence="1" id="KW-0812">Transmembrane</keyword>
<feature type="transmembrane region" description="Helical" evidence="1">
    <location>
        <begin position="110"/>
        <end position="129"/>
    </location>
</feature>
<gene>
    <name evidence="2" type="ORF">E1161_22750</name>
</gene>
<comment type="caution">
    <text evidence="2">The sequence shown here is derived from an EMBL/GenBank/DDBJ whole genome shotgun (WGS) entry which is preliminary data.</text>
</comment>
<dbReference type="Pfam" id="PF20128">
    <property type="entry name" value="DUF6518"/>
    <property type="match status" value="1"/>
</dbReference>
<dbReference type="Proteomes" id="UP000294744">
    <property type="component" value="Unassembled WGS sequence"/>
</dbReference>
<dbReference type="OrthoDB" id="3430853at2"/>
<name>A0A4R4UFV3_9PSEU</name>
<keyword evidence="3" id="KW-1185">Reference proteome</keyword>
<evidence type="ECO:0000313" key="2">
    <source>
        <dbReference type="EMBL" id="TDC88886.1"/>
    </source>
</evidence>
<dbReference type="InterPro" id="IPR045393">
    <property type="entry name" value="DUF6518"/>
</dbReference>
<evidence type="ECO:0000256" key="1">
    <source>
        <dbReference type="SAM" id="Phobius"/>
    </source>
</evidence>
<sequence length="166" mass="17024">MDQTAARRGGMHRRRGTARAVVLAVVFGLIAGAVTAIAQGMLRGYPASTGLMVFWAAAALIAGPLLGVGAQWLRRRPGTRAALGLSALCGVLLGEAGYGLLVIAQSTSSVYWWGQGLVGVLLVAAGAGWKLRGVGLVVQAVLFTAAVAMVFVVLHTHGPALMLLVP</sequence>
<feature type="transmembrane region" description="Helical" evidence="1">
    <location>
        <begin position="53"/>
        <end position="73"/>
    </location>
</feature>
<feature type="transmembrane region" description="Helical" evidence="1">
    <location>
        <begin position="85"/>
        <end position="104"/>
    </location>
</feature>
<feature type="transmembrane region" description="Helical" evidence="1">
    <location>
        <begin position="136"/>
        <end position="156"/>
    </location>
</feature>
<keyword evidence="1" id="KW-1133">Transmembrane helix</keyword>
<dbReference type="RefSeq" id="WP_132626590.1">
    <property type="nucleotide sequence ID" value="NZ_SMKV01000038.1"/>
</dbReference>
<reference evidence="2 3" key="1">
    <citation type="submission" date="2019-03" db="EMBL/GenBank/DDBJ databases">
        <title>Draft genome sequences of novel Actinobacteria.</title>
        <authorList>
            <person name="Sahin N."/>
            <person name="Ay H."/>
            <person name="Saygin H."/>
        </authorList>
    </citation>
    <scope>NUCLEOTIDE SEQUENCE [LARGE SCALE GENOMIC DNA]</scope>
    <source>
        <strain evidence="2 3">16K404</strain>
    </source>
</reference>
<proteinExistence type="predicted"/>
<accession>A0A4R4UFV3</accession>
<organism evidence="2 3">
    <name type="scientific">Saccharopolyspora aridisoli</name>
    <dbReference type="NCBI Taxonomy" id="2530385"/>
    <lineage>
        <taxon>Bacteria</taxon>
        <taxon>Bacillati</taxon>
        <taxon>Actinomycetota</taxon>
        <taxon>Actinomycetes</taxon>
        <taxon>Pseudonocardiales</taxon>
        <taxon>Pseudonocardiaceae</taxon>
        <taxon>Saccharopolyspora</taxon>
    </lineage>
</organism>
<feature type="transmembrane region" description="Helical" evidence="1">
    <location>
        <begin position="20"/>
        <end position="41"/>
    </location>
</feature>
<keyword evidence="1" id="KW-0472">Membrane</keyword>
<evidence type="ECO:0000313" key="3">
    <source>
        <dbReference type="Proteomes" id="UP000294744"/>
    </source>
</evidence>
<dbReference type="EMBL" id="SMKV01000038">
    <property type="protein sequence ID" value="TDC88886.1"/>
    <property type="molecule type" value="Genomic_DNA"/>
</dbReference>